<protein>
    <submittedName>
        <fullName evidence="2">Uncharacterized protein</fullName>
    </submittedName>
</protein>
<feature type="chain" id="PRO_5002432793" evidence="1">
    <location>
        <begin position="17"/>
        <end position="51"/>
    </location>
</feature>
<dbReference type="AlphaFoldDB" id="A0A0E9TR29"/>
<accession>A0A0E9TR29</accession>
<evidence type="ECO:0000313" key="2">
    <source>
        <dbReference type="EMBL" id="JAH55325.1"/>
    </source>
</evidence>
<sequence>MTYCTCSVWISFSLLGSDFLLQEGAVSRWSKSAASLHASTATALGTQIRLK</sequence>
<reference evidence="2" key="1">
    <citation type="submission" date="2014-11" db="EMBL/GenBank/DDBJ databases">
        <authorList>
            <person name="Amaro Gonzalez C."/>
        </authorList>
    </citation>
    <scope>NUCLEOTIDE SEQUENCE</scope>
</reference>
<feature type="signal peptide" evidence="1">
    <location>
        <begin position="1"/>
        <end position="16"/>
    </location>
</feature>
<reference evidence="2" key="2">
    <citation type="journal article" date="2015" name="Fish Shellfish Immunol.">
        <title>Early steps in the European eel (Anguilla anguilla)-Vibrio vulnificus interaction in the gills: Role of the RtxA13 toxin.</title>
        <authorList>
            <person name="Callol A."/>
            <person name="Pajuelo D."/>
            <person name="Ebbesson L."/>
            <person name="Teles M."/>
            <person name="MacKenzie S."/>
            <person name="Amaro C."/>
        </authorList>
    </citation>
    <scope>NUCLEOTIDE SEQUENCE</scope>
</reference>
<dbReference type="EMBL" id="GBXM01053252">
    <property type="protein sequence ID" value="JAH55325.1"/>
    <property type="molecule type" value="Transcribed_RNA"/>
</dbReference>
<evidence type="ECO:0000256" key="1">
    <source>
        <dbReference type="SAM" id="SignalP"/>
    </source>
</evidence>
<name>A0A0E9TR29_ANGAN</name>
<organism evidence="2">
    <name type="scientific">Anguilla anguilla</name>
    <name type="common">European freshwater eel</name>
    <name type="synonym">Muraena anguilla</name>
    <dbReference type="NCBI Taxonomy" id="7936"/>
    <lineage>
        <taxon>Eukaryota</taxon>
        <taxon>Metazoa</taxon>
        <taxon>Chordata</taxon>
        <taxon>Craniata</taxon>
        <taxon>Vertebrata</taxon>
        <taxon>Euteleostomi</taxon>
        <taxon>Actinopterygii</taxon>
        <taxon>Neopterygii</taxon>
        <taxon>Teleostei</taxon>
        <taxon>Anguilliformes</taxon>
        <taxon>Anguillidae</taxon>
        <taxon>Anguilla</taxon>
    </lineage>
</organism>
<keyword evidence="1" id="KW-0732">Signal</keyword>
<proteinExistence type="predicted"/>